<feature type="transmembrane region" description="Helical" evidence="8">
    <location>
        <begin position="253"/>
        <end position="284"/>
    </location>
</feature>
<evidence type="ECO:0000256" key="7">
    <source>
        <dbReference type="ARBA" id="ARBA00023136"/>
    </source>
</evidence>
<evidence type="ECO:0000313" key="10">
    <source>
        <dbReference type="Proteomes" id="UP000223071"/>
    </source>
</evidence>
<evidence type="ECO:0000256" key="3">
    <source>
        <dbReference type="ARBA" id="ARBA00022448"/>
    </source>
</evidence>
<dbReference type="FunFam" id="1.10.3470.10:FF:000001">
    <property type="entry name" value="Vitamin B12 ABC transporter permease BtuC"/>
    <property type="match status" value="1"/>
</dbReference>
<evidence type="ECO:0000256" key="4">
    <source>
        <dbReference type="ARBA" id="ARBA00022475"/>
    </source>
</evidence>
<dbReference type="AlphaFoldDB" id="A0A2A9HH91"/>
<name>A0A2A9HH91_TEPT2</name>
<dbReference type="GO" id="GO:0005886">
    <property type="term" value="C:plasma membrane"/>
    <property type="evidence" value="ECO:0007669"/>
    <property type="project" value="UniProtKB-SubCell"/>
</dbReference>
<dbReference type="PANTHER" id="PTHR30472">
    <property type="entry name" value="FERRIC ENTEROBACTIN TRANSPORT SYSTEM PERMEASE PROTEIN"/>
    <property type="match status" value="1"/>
</dbReference>
<keyword evidence="7 8" id="KW-0472">Membrane</keyword>
<feature type="transmembrane region" description="Helical" evidence="8">
    <location>
        <begin position="296"/>
        <end position="319"/>
    </location>
</feature>
<evidence type="ECO:0000256" key="5">
    <source>
        <dbReference type="ARBA" id="ARBA00022692"/>
    </source>
</evidence>
<dbReference type="InterPro" id="IPR037294">
    <property type="entry name" value="ABC_BtuC-like"/>
</dbReference>
<reference evidence="9 10" key="1">
    <citation type="submission" date="2017-09" db="EMBL/GenBank/DDBJ databases">
        <title>Sequencing the genomes of two abundant thermophiles in Great Basin hot springs: Thermocrinis jamiesonii and novel Chloroflexi Thermoflexus hugenholtzii.</title>
        <authorList>
            <person name="Hedlund B."/>
        </authorList>
    </citation>
    <scope>NUCLEOTIDE SEQUENCE [LARGE SCALE GENOMIC DNA]</scope>
    <source>
        <strain evidence="9 10">G233</strain>
    </source>
</reference>
<comment type="caution">
    <text evidence="9">The sequence shown here is derived from an EMBL/GenBank/DDBJ whole genome shotgun (WGS) entry which is preliminary data.</text>
</comment>
<evidence type="ECO:0000313" key="9">
    <source>
        <dbReference type="EMBL" id="PFG74355.1"/>
    </source>
</evidence>
<keyword evidence="5 8" id="KW-0812">Transmembrane</keyword>
<dbReference type="EMBL" id="PDJQ01000001">
    <property type="protein sequence ID" value="PFG74355.1"/>
    <property type="molecule type" value="Genomic_DNA"/>
</dbReference>
<feature type="transmembrane region" description="Helical" evidence="8">
    <location>
        <begin position="15"/>
        <end position="36"/>
    </location>
</feature>
<feature type="transmembrane region" description="Helical" evidence="8">
    <location>
        <begin position="111"/>
        <end position="127"/>
    </location>
</feature>
<keyword evidence="4" id="KW-1003">Cell membrane</keyword>
<protein>
    <submittedName>
        <fullName evidence="9">Iron complex transport system permease protein</fullName>
    </submittedName>
</protein>
<dbReference type="GO" id="GO:0022857">
    <property type="term" value="F:transmembrane transporter activity"/>
    <property type="evidence" value="ECO:0007669"/>
    <property type="project" value="InterPro"/>
</dbReference>
<feature type="transmembrane region" description="Helical" evidence="8">
    <location>
        <begin position="78"/>
        <end position="99"/>
    </location>
</feature>
<dbReference type="CDD" id="cd06550">
    <property type="entry name" value="TM_ABC_iron-siderophores_like"/>
    <property type="match status" value="1"/>
</dbReference>
<comment type="subcellular location">
    <subcellularLocation>
        <location evidence="1">Cell membrane</location>
        <topology evidence="1">Multi-pass membrane protein</topology>
    </subcellularLocation>
</comment>
<organism evidence="9 10">
    <name type="scientific">Tepidiforma thermophila (strain KCTC 52669 / CGMCC 1.13589 / G233)</name>
    <dbReference type="NCBI Taxonomy" id="2761530"/>
    <lineage>
        <taxon>Bacteria</taxon>
        <taxon>Bacillati</taxon>
        <taxon>Chloroflexota</taxon>
        <taxon>Tepidiformia</taxon>
        <taxon>Tepidiformales</taxon>
        <taxon>Tepidiformaceae</taxon>
        <taxon>Tepidiforma</taxon>
    </lineage>
</organism>
<dbReference type="InterPro" id="IPR000522">
    <property type="entry name" value="ABC_transptr_permease_BtuC"/>
</dbReference>
<evidence type="ECO:0000256" key="2">
    <source>
        <dbReference type="ARBA" id="ARBA00007935"/>
    </source>
</evidence>
<evidence type="ECO:0000256" key="8">
    <source>
        <dbReference type="SAM" id="Phobius"/>
    </source>
</evidence>
<comment type="similarity">
    <text evidence="2">Belongs to the binding-protein-dependent transport system permease family. FecCD subfamily.</text>
</comment>
<gene>
    <name evidence="9" type="ORF">A9A59_1574</name>
</gene>
<sequence>MTDARARALAARGRFLASMGVLAIVLFIVTIVATALGPVSIAPLRVWNIIAAELGLPIGSVDSQRDVAVVMQLRLPRILLAAICGAALAVAGAALQAVFRNPLAEPGVTGVSSGASLGAVAVLYWNLDAWHPLVLPLGAFFAAAATVAVVYGIAAGTNRSSVATLVLVGLAINAFLSGIVSAFVANARNEQEIRSIIFWLQGGLEARTWEHVRLALAPVLVGVAGLIAVGRDLNLLLLGDDLATSAGVAVRPVRWLILGLCALVTGAAVAVTGVISFVGLVIPHALRLVIGTDSRVLLPASALAGASFLVICDTIARMAFQPVTLQVGVVTSLIGGPLFLALVIRTRKEFAL</sequence>
<keyword evidence="3" id="KW-0813">Transport</keyword>
<feature type="transmembrane region" description="Helical" evidence="8">
    <location>
        <begin position="214"/>
        <end position="233"/>
    </location>
</feature>
<dbReference type="Proteomes" id="UP000223071">
    <property type="component" value="Unassembled WGS sequence"/>
</dbReference>
<dbReference type="SUPFAM" id="SSF81345">
    <property type="entry name" value="ABC transporter involved in vitamin B12 uptake, BtuC"/>
    <property type="match status" value="1"/>
</dbReference>
<proteinExistence type="inferred from homology"/>
<dbReference type="Pfam" id="PF01032">
    <property type="entry name" value="FecCD"/>
    <property type="match status" value="1"/>
</dbReference>
<accession>A0A2A9HH91</accession>
<keyword evidence="10" id="KW-1185">Reference proteome</keyword>
<dbReference type="Gene3D" id="1.10.3470.10">
    <property type="entry name" value="ABC transporter involved in vitamin B12 uptake, BtuC"/>
    <property type="match status" value="1"/>
</dbReference>
<evidence type="ECO:0000256" key="1">
    <source>
        <dbReference type="ARBA" id="ARBA00004651"/>
    </source>
</evidence>
<feature type="transmembrane region" description="Helical" evidence="8">
    <location>
        <begin position="325"/>
        <end position="344"/>
    </location>
</feature>
<feature type="transmembrane region" description="Helical" evidence="8">
    <location>
        <begin position="134"/>
        <end position="156"/>
    </location>
</feature>
<feature type="transmembrane region" description="Helical" evidence="8">
    <location>
        <begin position="162"/>
        <end position="185"/>
    </location>
</feature>
<keyword evidence="6 8" id="KW-1133">Transmembrane helix</keyword>
<evidence type="ECO:0000256" key="6">
    <source>
        <dbReference type="ARBA" id="ARBA00022989"/>
    </source>
</evidence>
<dbReference type="PANTHER" id="PTHR30472:SF25">
    <property type="entry name" value="ABC TRANSPORTER PERMEASE PROTEIN MJ0876-RELATED"/>
    <property type="match status" value="1"/>
</dbReference>